<sequence length="353" mass="37852">MKKLIILPAIVLVVAAAGVVSLPSPIDSVAVNASRPLDFAGVLAPNDMLQSTQITKLPAGKAGGEDIAKDKLGCLYTGTLDGSILRKCPYNSWETLTNTGGRPLGLHFDSEQNLIIADAEKGLLSMSPTAQISVLADHYNNEKLGVVDDVDIGADGTIYFSDASNRYALKDIVLDILDGRPSGRLFAFNPQNKSLTLLADGFAFANGVAVSADQSYVLINETFTYQISKVWLTGPKAGQKEILLDKLPGLPDGIARAADGTYWVAMYGLRPKLVDKFHANPWVKNQLAKLPKSLAPVPKPYGLILQINAQGEILQSLHDQAAVAIGEVTSVQPEDDGLYLGTLHMDRIGKWAF</sequence>
<dbReference type="InterPro" id="IPR018119">
    <property type="entry name" value="Strictosidine_synth_cons-reg"/>
</dbReference>
<evidence type="ECO:0000313" key="5">
    <source>
        <dbReference type="EMBL" id="MCT7359343.1"/>
    </source>
</evidence>
<evidence type="ECO:0000259" key="4">
    <source>
        <dbReference type="Pfam" id="PF03088"/>
    </source>
</evidence>
<dbReference type="Pfam" id="PF20067">
    <property type="entry name" value="SSL_N"/>
    <property type="match status" value="1"/>
</dbReference>
<dbReference type="SUPFAM" id="SSF63829">
    <property type="entry name" value="Calcium-dependent phosphotriesterase"/>
    <property type="match status" value="1"/>
</dbReference>
<evidence type="ECO:0000256" key="2">
    <source>
        <dbReference type="ARBA" id="ARBA00022553"/>
    </source>
</evidence>
<dbReference type="GO" id="GO:0016787">
    <property type="term" value="F:hydrolase activity"/>
    <property type="evidence" value="ECO:0007669"/>
    <property type="project" value="TreeGrafter"/>
</dbReference>
<dbReference type="RefSeq" id="WP_260976207.1">
    <property type="nucleotide sequence ID" value="NZ_JAOANI010000015.1"/>
</dbReference>
<keyword evidence="6" id="KW-1185">Reference proteome</keyword>
<dbReference type="AlphaFoldDB" id="A0A9X3AST8"/>
<organism evidence="5 6">
    <name type="scientific">Thalassolituus pacificus</name>
    <dbReference type="NCBI Taxonomy" id="2975440"/>
    <lineage>
        <taxon>Bacteria</taxon>
        <taxon>Pseudomonadati</taxon>
        <taxon>Pseudomonadota</taxon>
        <taxon>Gammaproteobacteria</taxon>
        <taxon>Oceanospirillales</taxon>
        <taxon>Oceanospirillaceae</taxon>
        <taxon>Thalassolituus</taxon>
    </lineage>
</organism>
<dbReference type="Pfam" id="PF03088">
    <property type="entry name" value="Str_synth"/>
    <property type="match status" value="1"/>
</dbReference>
<gene>
    <name evidence="5" type="ORF">NYR02_09950</name>
</gene>
<evidence type="ECO:0000313" key="6">
    <source>
        <dbReference type="Proteomes" id="UP001147830"/>
    </source>
</evidence>
<keyword evidence="2" id="KW-0597">Phosphoprotein</keyword>
<reference evidence="5" key="2">
    <citation type="submission" date="2022-08" db="EMBL/GenBank/DDBJ databases">
        <authorList>
            <person name="Dong C."/>
        </authorList>
    </citation>
    <scope>NUCLEOTIDE SEQUENCE</scope>
    <source>
        <strain evidence="5">59MF3M-4</strain>
    </source>
</reference>
<comment type="caution">
    <text evidence="5">The sequence shown here is derived from an EMBL/GenBank/DDBJ whole genome shotgun (WGS) entry which is preliminary data.</text>
</comment>
<keyword evidence="3" id="KW-0325">Glycoprotein</keyword>
<dbReference type="EMBL" id="JAOANI010000015">
    <property type="protein sequence ID" value="MCT7359343.1"/>
    <property type="molecule type" value="Genomic_DNA"/>
</dbReference>
<dbReference type="PANTHER" id="PTHR10426:SF88">
    <property type="entry name" value="ADIPOCYTE PLASMA MEMBRANE-ASSOCIATED PROTEIN HEMOMUCIN-RELATED"/>
    <property type="match status" value="1"/>
</dbReference>
<feature type="domain" description="Strictosidine synthase conserved region" evidence="4">
    <location>
        <begin position="148"/>
        <end position="234"/>
    </location>
</feature>
<evidence type="ECO:0000256" key="1">
    <source>
        <dbReference type="ARBA" id="ARBA00009191"/>
    </source>
</evidence>
<dbReference type="Proteomes" id="UP001147830">
    <property type="component" value="Unassembled WGS sequence"/>
</dbReference>
<name>A0A9X3AST8_9GAMM</name>
<dbReference type="PANTHER" id="PTHR10426">
    <property type="entry name" value="STRICTOSIDINE SYNTHASE-RELATED"/>
    <property type="match status" value="1"/>
</dbReference>
<proteinExistence type="inferred from homology"/>
<reference evidence="5" key="1">
    <citation type="journal article" date="2022" name="Front. Microbiol.">
        <title>Genome-based taxonomic rearrangement of Oceanobacter-related bacteria including the description of Thalassolituus hydrocarbonoclasticus sp. nov. and Thalassolituus pacificus sp. nov. and emended description of the genus Thalassolituus.</title>
        <authorList>
            <person name="Dong C."/>
            <person name="Wei L."/>
            <person name="Wang J."/>
            <person name="Lai Q."/>
            <person name="Huang Z."/>
            <person name="Shao Z."/>
        </authorList>
    </citation>
    <scope>NUCLEOTIDE SEQUENCE</scope>
    <source>
        <strain evidence="5">59MF3M-4</strain>
    </source>
</reference>
<evidence type="ECO:0000256" key="3">
    <source>
        <dbReference type="ARBA" id="ARBA00023180"/>
    </source>
</evidence>
<dbReference type="Gene3D" id="2.120.10.30">
    <property type="entry name" value="TolB, C-terminal domain"/>
    <property type="match status" value="1"/>
</dbReference>
<accession>A0A9X3AST8</accession>
<comment type="similarity">
    <text evidence="1">Belongs to the strictosidine synthase family.</text>
</comment>
<dbReference type="InterPro" id="IPR011042">
    <property type="entry name" value="6-blade_b-propeller_TolB-like"/>
</dbReference>
<protein>
    <submittedName>
        <fullName evidence="5">SMP-30/gluconolactonase/LRE family protein</fullName>
    </submittedName>
</protein>